<dbReference type="InterPro" id="IPR002130">
    <property type="entry name" value="Cyclophilin-type_PPIase_dom"/>
</dbReference>
<organism evidence="6 7">
    <name type="scientific">Frigoribacterium faeni</name>
    <dbReference type="NCBI Taxonomy" id="145483"/>
    <lineage>
        <taxon>Bacteria</taxon>
        <taxon>Bacillati</taxon>
        <taxon>Actinomycetota</taxon>
        <taxon>Actinomycetes</taxon>
        <taxon>Micrococcales</taxon>
        <taxon>Microbacteriaceae</taxon>
        <taxon>Frigoribacterium</taxon>
    </lineage>
</organism>
<dbReference type="Pfam" id="PF00160">
    <property type="entry name" value="Pro_isomerase"/>
    <property type="match status" value="1"/>
</dbReference>
<reference evidence="6 7" key="1">
    <citation type="submission" date="2019-07" db="EMBL/GenBank/DDBJ databases">
        <title>Whole genome shotgun sequence of Frigoribacterium faeni NBRC 103066.</title>
        <authorList>
            <person name="Hosoyama A."/>
            <person name="Uohara A."/>
            <person name="Ohji S."/>
            <person name="Ichikawa N."/>
        </authorList>
    </citation>
    <scope>NUCLEOTIDE SEQUENCE [LARGE SCALE GENOMIC DNA]</scope>
    <source>
        <strain evidence="6 7">NBRC 103066</strain>
    </source>
</reference>
<evidence type="ECO:0000313" key="6">
    <source>
        <dbReference type="EMBL" id="GEK82460.1"/>
    </source>
</evidence>
<evidence type="ECO:0000256" key="1">
    <source>
        <dbReference type="ARBA" id="ARBA00013194"/>
    </source>
</evidence>
<dbReference type="PANTHER" id="PTHR43246">
    <property type="entry name" value="PEPTIDYL-PROLYL CIS-TRANS ISOMERASE CYP38, CHLOROPLASTIC"/>
    <property type="match status" value="1"/>
</dbReference>
<dbReference type="PROSITE" id="PS50072">
    <property type="entry name" value="CSA_PPIASE_2"/>
    <property type="match status" value="1"/>
</dbReference>
<evidence type="ECO:0000256" key="4">
    <source>
        <dbReference type="SAM" id="MobiDB-lite"/>
    </source>
</evidence>
<keyword evidence="7" id="KW-1185">Reference proteome</keyword>
<evidence type="ECO:0000256" key="3">
    <source>
        <dbReference type="ARBA" id="ARBA00023235"/>
    </source>
</evidence>
<comment type="caution">
    <text evidence="6">The sequence shown here is derived from an EMBL/GenBank/DDBJ whole genome shotgun (WGS) entry which is preliminary data.</text>
</comment>
<feature type="region of interest" description="Disordered" evidence="4">
    <location>
        <begin position="33"/>
        <end position="61"/>
    </location>
</feature>
<sequence>MGRRRRDNVIASAAVLVVIALAVVTQVVYTTSGPGAPEASSSPTPSPSASATSTGDVPSSDIAEDRVWTGELDLNDDVELAISLDGEKAPQAASVVIDLIQQGFYDGTACHRLSDADSAEFLQCGSANGDGTGDAGFTFGPLENVPSDGLYPAGTIAMARGSDPNSQSTQFFITYGDTYLDASTGGYTIVGSVTDGLDQLVANVADAGVVQPEGASQTTDGAPVVDTTITAASIE</sequence>
<accession>A0ABQ0ULU7</accession>
<dbReference type="SUPFAM" id="SSF50891">
    <property type="entry name" value="Cyclophilin-like"/>
    <property type="match status" value="1"/>
</dbReference>
<protein>
    <recommendedName>
        <fullName evidence="1">peptidylprolyl isomerase</fullName>
        <ecNumber evidence="1">5.2.1.8</ecNumber>
    </recommendedName>
</protein>
<dbReference type="EMBL" id="BJUV01000005">
    <property type="protein sequence ID" value="GEK82460.1"/>
    <property type="molecule type" value="Genomic_DNA"/>
</dbReference>
<evidence type="ECO:0000259" key="5">
    <source>
        <dbReference type="PROSITE" id="PS50072"/>
    </source>
</evidence>
<feature type="compositionally biased region" description="Low complexity" evidence="4">
    <location>
        <begin position="33"/>
        <end position="55"/>
    </location>
</feature>
<evidence type="ECO:0000256" key="2">
    <source>
        <dbReference type="ARBA" id="ARBA00023110"/>
    </source>
</evidence>
<dbReference type="Gene3D" id="2.40.100.10">
    <property type="entry name" value="Cyclophilin-like"/>
    <property type="match status" value="1"/>
</dbReference>
<keyword evidence="2" id="KW-0697">Rotamase</keyword>
<gene>
    <name evidence="6" type="ORF">FFA01_07690</name>
</gene>
<evidence type="ECO:0000313" key="7">
    <source>
        <dbReference type="Proteomes" id="UP000321154"/>
    </source>
</evidence>
<dbReference type="InterPro" id="IPR029000">
    <property type="entry name" value="Cyclophilin-like_dom_sf"/>
</dbReference>
<dbReference type="InterPro" id="IPR044665">
    <property type="entry name" value="E_coli_cyclophilin_A-like"/>
</dbReference>
<dbReference type="Proteomes" id="UP000321154">
    <property type="component" value="Unassembled WGS sequence"/>
</dbReference>
<keyword evidence="3" id="KW-0413">Isomerase</keyword>
<feature type="domain" description="PPIase cyclophilin-type" evidence="5">
    <location>
        <begin position="79"/>
        <end position="234"/>
    </location>
</feature>
<proteinExistence type="predicted"/>
<dbReference type="EC" id="5.2.1.8" evidence="1"/>
<name>A0ABQ0ULU7_9MICO</name>